<dbReference type="AlphaFoldDB" id="A0A8C4DFX2"/>
<evidence type="ECO:0000313" key="6">
    <source>
        <dbReference type="Proteomes" id="UP000694389"/>
    </source>
</evidence>
<sequence>FSFVNIHLKPLSVYSRMITCDQKATPTQFCNPFINFKIELKNDGDKKRILDDSSPDEGYETPAKKPFSPNALSPDLGCFLDYSSPTKDLLNVAPAFDCDVDDILCLNPVVTSTPLGTCAAGGPLESVNSPVESLEGDVGEAWNIGLPIFESSLCHNVTVKLNASGQSRQVSEEVKGSHTGLVTLSGDESTLDTSYETTLPLQVQVSCSDVYKYIFIFKSYVFPVDVMTELLKLMSHVADQTPASYDKQWQHPSDLTRRNYQQRFQNIQPKMSLHEWQAKNGATHKRFARVPKIFERSQFP</sequence>
<keyword evidence="6" id="KW-1185">Reference proteome</keyword>
<organism evidence="5 6">
    <name type="scientific">Dicentrarchus labrax</name>
    <name type="common">European seabass</name>
    <name type="synonym">Morone labrax</name>
    <dbReference type="NCBI Taxonomy" id="13489"/>
    <lineage>
        <taxon>Eukaryota</taxon>
        <taxon>Metazoa</taxon>
        <taxon>Chordata</taxon>
        <taxon>Craniata</taxon>
        <taxon>Vertebrata</taxon>
        <taxon>Euteleostomi</taxon>
        <taxon>Actinopterygii</taxon>
        <taxon>Neopterygii</taxon>
        <taxon>Teleostei</taxon>
        <taxon>Neoteleostei</taxon>
        <taxon>Acanthomorphata</taxon>
        <taxon>Eupercaria</taxon>
        <taxon>Moronidae</taxon>
        <taxon>Dicentrarchus</taxon>
    </lineage>
</organism>
<comment type="subcellular location">
    <subcellularLocation>
        <location evidence="1">Nucleus</location>
    </subcellularLocation>
</comment>
<evidence type="ECO:0000256" key="4">
    <source>
        <dbReference type="SAM" id="MobiDB-lite"/>
    </source>
</evidence>
<evidence type="ECO:0000256" key="2">
    <source>
        <dbReference type="ARBA" id="ARBA00020595"/>
    </source>
</evidence>
<dbReference type="PANTHER" id="PTHR14455:SF0">
    <property type="entry name" value="S100P-BINDING PROTEIN"/>
    <property type="match status" value="1"/>
</dbReference>
<keyword evidence="3" id="KW-0539">Nucleus</keyword>
<dbReference type="Proteomes" id="UP000694389">
    <property type="component" value="Unassembled WGS sequence"/>
</dbReference>
<dbReference type="Ensembl" id="ENSDLAT00005001216.2">
    <property type="protein sequence ID" value="ENSDLAP00005001159.2"/>
    <property type="gene ID" value="ENSDLAG00005000581.2"/>
</dbReference>
<dbReference type="Pfam" id="PF15427">
    <property type="entry name" value="S100PBPR"/>
    <property type="match status" value="1"/>
</dbReference>
<proteinExistence type="predicted"/>
<protein>
    <recommendedName>
        <fullName evidence="2">S100P-binding protein</fullName>
    </recommendedName>
</protein>
<evidence type="ECO:0000256" key="1">
    <source>
        <dbReference type="ARBA" id="ARBA00004123"/>
    </source>
</evidence>
<dbReference type="GO" id="GO:0005634">
    <property type="term" value="C:nucleus"/>
    <property type="evidence" value="ECO:0007669"/>
    <property type="project" value="UniProtKB-SubCell"/>
</dbReference>
<reference evidence="5" key="2">
    <citation type="submission" date="2025-09" db="UniProtKB">
        <authorList>
            <consortium name="Ensembl"/>
        </authorList>
    </citation>
    <scope>IDENTIFICATION</scope>
</reference>
<dbReference type="PANTHER" id="PTHR14455">
    <property type="entry name" value="ASKOPOS"/>
    <property type="match status" value="1"/>
</dbReference>
<reference evidence="5" key="1">
    <citation type="submission" date="2025-08" db="UniProtKB">
        <authorList>
            <consortium name="Ensembl"/>
        </authorList>
    </citation>
    <scope>IDENTIFICATION</scope>
</reference>
<dbReference type="InterPro" id="IPR026097">
    <property type="entry name" value="S100PBP"/>
</dbReference>
<dbReference type="GO" id="GO:0048306">
    <property type="term" value="F:calcium-dependent protein binding"/>
    <property type="evidence" value="ECO:0007669"/>
    <property type="project" value="InterPro"/>
</dbReference>
<name>A0A8C4DFX2_DICLA</name>
<accession>A0A8C4DFX2</accession>
<evidence type="ECO:0000313" key="5">
    <source>
        <dbReference type="Ensembl" id="ENSDLAP00005001159.2"/>
    </source>
</evidence>
<dbReference type="GeneTree" id="ENSGT00730000113981"/>
<evidence type="ECO:0000256" key="3">
    <source>
        <dbReference type="ARBA" id="ARBA00023242"/>
    </source>
</evidence>
<feature type="region of interest" description="Disordered" evidence="4">
    <location>
        <begin position="47"/>
        <end position="68"/>
    </location>
</feature>